<evidence type="ECO:0000313" key="1">
    <source>
        <dbReference type="EMBL" id="CAD7395990.1"/>
    </source>
</evidence>
<protein>
    <submittedName>
        <fullName evidence="1">Uncharacterized protein</fullName>
    </submittedName>
</protein>
<name>A0A7R9CHR1_TIMCR</name>
<accession>A0A7R9CHR1</accession>
<reference evidence="1" key="1">
    <citation type="submission" date="2020-11" db="EMBL/GenBank/DDBJ databases">
        <authorList>
            <person name="Tran Van P."/>
        </authorList>
    </citation>
    <scope>NUCLEOTIDE SEQUENCE</scope>
</reference>
<dbReference type="EMBL" id="OC317301">
    <property type="protein sequence ID" value="CAD7395990.1"/>
    <property type="molecule type" value="Genomic_DNA"/>
</dbReference>
<organism evidence="1">
    <name type="scientific">Timema cristinae</name>
    <name type="common">Walking stick</name>
    <dbReference type="NCBI Taxonomy" id="61476"/>
    <lineage>
        <taxon>Eukaryota</taxon>
        <taxon>Metazoa</taxon>
        <taxon>Ecdysozoa</taxon>
        <taxon>Arthropoda</taxon>
        <taxon>Hexapoda</taxon>
        <taxon>Insecta</taxon>
        <taxon>Pterygota</taxon>
        <taxon>Neoptera</taxon>
        <taxon>Polyneoptera</taxon>
        <taxon>Phasmatodea</taxon>
        <taxon>Timematodea</taxon>
        <taxon>Timematoidea</taxon>
        <taxon>Timematidae</taxon>
        <taxon>Timema</taxon>
    </lineage>
</organism>
<dbReference type="AlphaFoldDB" id="A0A7R9CHR1"/>
<proteinExistence type="predicted"/>
<sequence>MKRGIQFTCYIGDIGQRCDVQYIFLKFNQYFSSHPQFMKKIQKSLYGTVRFTVPKTLTIALHPQEISSVTVTKEVVLSSREKLGLTFNINLYQFSGEMSHKAHV</sequence>
<gene>
    <name evidence="1" type="ORF">TCEB3V08_LOCUS3408</name>
</gene>